<dbReference type="EMBL" id="MEIL01000029">
    <property type="protein sequence ID" value="PIT38854.1"/>
    <property type="molecule type" value="Genomic_DNA"/>
</dbReference>
<dbReference type="InterPro" id="IPR045851">
    <property type="entry name" value="AMP-bd_C_sf"/>
</dbReference>
<dbReference type="Gene3D" id="3.10.129.10">
    <property type="entry name" value="Hotdog Thioesterase"/>
    <property type="match status" value="1"/>
</dbReference>
<proteinExistence type="predicted"/>
<dbReference type="AlphaFoldDB" id="A0A2N9X6Q1"/>
<reference evidence="3" key="1">
    <citation type="journal article" date="2017" name="MBio">
        <title>Type VI secretion-mediated competition in the bee gut microbiome.</title>
        <authorList>
            <person name="Steele M.I."/>
            <person name="Kwong W.K."/>
            <person name="Powell J.E."/>
            <person name="Whiteley M."/>
            <person name="Moran N.A."/>
        </authorList>
    </citation>
    <scope>NUCLEOTIDE SEQUENCE [LARGE SCALE GENOMIC DNA]</scope>
    <source>
        <strain evidence="3">WkB273</strain>
    </source>
</reference>
<dbReference type="Pfam" id="PF00501">
    <property type="entry name" value="AMP-binding"/>
    <property type="match status" value="1"/>
</dbReference>
<dbReference type="InterPro" id="IPR042099">
    <property type="entry name" value="ANL_N_sf"/>
</dbReference>
<dbReference type="InterPro" id="IPR029069">
    <property type="entry name" value="HotDog_dom_sf"/>
</dbReference>
<protein>
    <submittedName>
        <fullName evidence="3">Uncharacterized protein</fullName>
    </submittedName>
</protein>
<keyword evidence="4" id="KW-1185">Reference proteome</keyword>
<evidence type="ECO:0000313" key="4">
    <source>
        <dbReference type="Proteomes" id="UP000230202"/>
    </source>
</evidence>
<dbReference type="Proteomes" id="UP000230202">
    <property type="component" value="Unassembled WGS sequence"/>
</dbReference>
<dbReference type="Gene3D" id="3.30.300.30">
    <property type="match status" value="1"/>
</dbReference>
<feature type="domain" description="AMP-dependent synthetase/ligase" evidence="1">
    <location>
        <begin position="90"/>
        <end position="261"/>
    </location>
</feature>
<dbReference type="PANTHER" id="PTHR43767:SF10">
    <property type="entry name" value="SURFACTIN SYNTHASE SUBUNIT 1"/>
    <property type="match status" value="1"/>
</dbReference>
<name>A0A2N9X6Q1_9NEIS</name>
<accession>A0A2N9X6Q1</accession>
<dbReference type="Gene3D" id="3.40.50.12780">
    <property type="entry name" value="N-terminal domain of ligase-like"/>
    <property type="match status" value="1"/>
</dbReference>
<feature type="domain" description="ApeI dehydratase-like" evidence="2">
    <location>
        <begin position="428"/>
        <end position="526"/>
    </location>
</feature>
<evidence type="ECO:0000259" key="2">
    <source>
        <dbReference type="Pfam" id="PF22818"/>
    </source>
</evidence>
<dbReference type="InterPro" id="IPR000873">
    <property type="entry name" value="AMP-dep_synth/lig_dom"/>
</dbReference>
<evidence type="ECO:0000313" key="3">
    <source>
        <dbReference type="EMBL" id="PIT38854.1"/>
    </source>
</evidence>
<comment type="caution">
    <text evidence="3">The sequence shown here is derived from an EMBL/GenBank/DDBJ whole genome shotgun (WGS) entry which is preliminary data.</text>
</comment>
<dbReference type="PANTHER" id="PTHR43767">
    <property type="entry name" value="LONG-CHAIN-FATTY-ACID--COA LIGASE"/>
    <property type="match status" value="1"/>
</dbReference>
<dbReference type="SUPFAM" id="SSF54637">
    <property type="entry name" value="Thioesterase/thiol ester dehydrase-isomerase"/>
    <property type="match status" value="1"/>
</dbReference>
<gene>
    <name evidence="3" type="ORF">BHC54_06385</name>
</gene>
<sequence length="537" mass="61326">MAQVAGLSRYLSCRSVKCASLYFDDAGYFAIALLACVKAGIDVCLLTYLSDENCCWLNKSSDILLTDVMPDKLTIPTFLQSEWSTNVPAESSRFVVHNINILLQTSGSSGIAKIIKKTWEELWLEAQTIASVLPASVLRLKPVVLGSVSVQHMYGLSFRIMLSLYLGLPIYRQRLVFPEGLLVSSASFQRVIWVSSPTLLHTLRLSHDIKLVQGHVATIISAGGALAEKSKYFLQQHICSDVVEIYGSTETGVIAYRSEQARWQFFQDVMHKSTVDGLIIQSPRCLPEQILADKIAEYEDGFELLGRLDRIIKLADKRISLLQLENQLMQHEWISDVHILKHPHGSHLAAWVALNHSGIHAWRQYGRKHIINQLRECLAKNHERISIPRYWRFNTVLPRNSQSKLNPVDAERVWAEPVIKPIVLHQQEITADEYLFHLQIPLDLLYFRGHFDNFHLVPGVIQLKWFIELLQQCGWLKQHPLQIENLKFQNFLRPADTVELYLKRDCVRQKITFQCIMNEKKISSGRMVIPAGTSETI</sequence>
<dbReference type="SUPFAM" id="SSF56801">
    <property type="entry name" value="Acetyl-CoA synthetase-like"/>
    <property type="match status" value="1"/>
</dbReference>
<dbReference type="InterPro" id="IPR054545">
    <property type="entry name" value="ApeI-like"/>
</dbReference>
<evidence type="ECO:0000259" key="1">
    <source>
        <dbReference type="Pfam" id="PF00501"/>
    </source>
</evidence>
<dbReference type="InterPro" id="IPR050237">
    <property type="entry name" value="ATP-dep_AMP-bd_enzyme"/>
</dbReference>
<organism evidence="3 4">
    <name type="scientific">Snodgrassella alvi</name>
    <dbReference type="NCBI Taxonomy" id="1196083"/>
    <lineage>
        <taxon>Bacteria</taxon>
        <taxon>Pseudomonadati</taxon>
        <taxon>Pseudomonadota</taxon>
        <taxon>Betaproteobacteria</taxon>
        <taxon>Neisseriales</taxon>
        <taxon>Neisseriaceae</taxon>
        <taxon>Snodgrassella</taxon>
    </lineage>
</organism>
<dbReference type="Pfam" id="PF22818">
    <property type="entry name" value="ApeI-like"/>
    <property type="match status" value="1"/>
</dbReference>